<dbReference type="AlphaFoldDB" id="A0A7W9BVP3"/>
<dbReference type="EMBL" id="JACIJR010000013">
    <property type="protein sequence ID" value="MBB5730950.1"/>
    <property type="molecule type" value="Genomic_DNA"/>
</dbReference>
<evidence type="ECO:0000256" key="1">
    <source>
        <dbReference type="SAM" id="Phobius"/>
    </source>
</evidence>
<feature type="transmembrane region" description="Helical" evidence="1">
    <location>
        <begin position="39"/>
        <end position="59"/>
    </location>
</feature>
<name>A0A7W9BVP3_9SPHN</name>
<proteinExistence type="predicted"/>
<keyword evidence="1" id="KW-1133">Transmembrane helix</keyword>
<gene>
    <name evidence="2" type="ORF">FHS99_003458</name>
</gene>
<comment type="caution">
    <text evidence="2">The sequence shown here is derived from an EMBL/GenBank/DDBJ whole genome shotgun (WGS) entry which is preliminary data.</text>
</comment>
<dbReference type="Proteomes" id="UP000546701">
    <property type="component" value="Unassembled WGS sequence"/>
</dbReference>
<dbReference type="RefSeq" id="WP_157177937.1">
    <property type="nucleotide sequence ID" value="NZ_JACIJR010000013.1"/>
</dbReference>
<accession>A0A7W9BVP3</accession>
<feature type="transmembrane region" description="Helical" evidence="1">
    <location>
        <begin position="7"/>
        <end position="27"/>
    </location>
</feature>
<evidence type="ECO:0000313" key="3">
    <source>
        <dbReference type="Proteomes" id="UP000546701"/>
    </source>
</evidence>
<organism evidence="2 3">
    <name type="scientific">Sphingomonas prati</name>
    <dbReference type="NCBI Taxonomy" id="1843237"/>
    <lineage>
        <taxon>Bacteria</taxon>
        <taxon>Pseudomonadati</taxon>
        <taxon>Pseudomonadota</taxon>
        <taxon>Alphaproteobacteria</taxon>
        <taxon>Sphingomonadales</taxon>
        <taxon>Sphingomonadaceae</taxon>
        <taxon>Sphingomonas</taxon>
    </lineage>
</organism>
<protein>
    <submittedName>
        <fullName evidence="2">Uncharacterized protein</fullName>
    </submittedName>
</protein>
<keyword evidence="1" id="KW-0812">Transmembrane</keyword>
<reference evidence="2 3" key="1">
    <citation type="submission" date="2020-08" db="EMBL/GenBank/DDBJ databases">
        <title>Genomic Encyclopedia of Type Strains, Phase IV (KMG-IV): sequencing the most valuable type-strain genomes for metagenomic binning, comparative biology and taxonomic classification.</title>
        <authorList>
            <person name="Goeker M."/>
        </authorList>
    </citation>
    <scope>NUCLEOTIDE SEQUENCE [LARGE SCALE GENOMIC DNA]</scope>
    <source>
        <strain evidence="2 3">DSM 103336</strain>
    </source>
</reference>
<sequence length="67" mass="7148">MANLIFALWALIVAFAIYGFGLSGIAATLLPKPLTADTAISAIPAWLILVGLPFPAIWLKRRKAQAV</sequence>
<evidence type="ECO:0000313" key="2">
    <source>
        <dbReference type="EMBL" id="MBB5730950.1"/>
    </source>
</evidence>
<keyword evidence="3" id="KW-1185">Reference proteome</keyword>
<keyword evidence="1" id="KW-0472">Membrane</keyword>